<dbReference type="InterPro" id="IPR034005">
    <property type="entry name" value="M3A_DCP"/>
</dbReference>
<dbReference type="SUPFAM" id="SSF55486">
    <property type="entry name" value="Metalloproteases ('zincins'), catalytic domain"/>
    <property type="match status" value="1"/>
</dbReference>
<keyword evidence="2 9" id="KW-0645">Protease</keyword>
<dbReference type="Gene3D" id="3.40.390.10">
    <property type="entry name" value="Collagenase (Catalytic Domain)"/>
    <property type="match status" value="1"/>
</dbReference>
<evidence type="ECO:0000256" key="7">
    <source>
        <dbReference type="ARBA" id="ARBA00024603"/>
    </source>
</evidence>
<feature type="domain" description="Peptidase M3A/M3B catalytic" evidence="10">
    <location>
        <begin position="232"/>
        <end position="683"/>
    </location>
</feature>
<dbReference type="EMBL" id="BMQL01000001">
    <property type="protein sequence ID" value="GGQ95199.1"/>
    <property type="molecule type" value="Genomic_DNA"/>
</dbReference>
<dbReference type="FunFam" id="3.40.390.10:FF:000009">
    <property type="entry name" value="Oligopeptidase A"/>
    <property type="match status" value="1"/>
</dbReference>
<dbReference type="InterPro" id="IPR045666">
    <property type="entry name" value="OpdA_N"/>
</dbReference>
<keyword evidence="3 9" id="KW-0479">Metal-binding</keyword>
<dbReference type="AlphaFoldDB" id="A0A918BW25"/>
<dbReference type="Gene3D" id="1.10.1370.10">
    <property type="entry name" value="Neurolysin, domain 3"/>
    <property type="match status" value="1"/>
</dbReference>
<comment type="caution">
    <text evidence="12">The sequence shown here is derived from an EMBL/GenBank/DDBJ whole genome shotgun (WGS) entry which is preliminary data.</text>
</comment>
<dbReference type="InterPro" id="IPR001567">
    <property type="entry name" value="Pept_M3A_M3B_dom"/>
</dbReference>
<dbReference type="GO" id="GO:0004222">
    <property type="term" value="F:metalloendopeptidase activity"/>
    <property type="evidence" value="ECO:0007669"/>
    <property type="project" value="UniProtKB-EC"/>
</dbReference>
<dbReference type="PANTHER" id="PTHR43660">
    <property type="entry name" value="DIPEPTIDYL CARBOXYPEPTIDASE"/>
    <property type="match status" value="1"/>
</dbReference>
<reference evidence="12" key="1">
    <citation type="journal article" date="2014" name="Int. J. Syst. Evol. Microbiol.">
        <title>Complete genome sequence of Corynebacterium casei LMG S-19264T (=DSM 44701T), isolated from a smear-ripened cheese.</title>
        <authorList>
            <consortium name="US DOE Joint Genome Institute (JGI-PGF)"/>
            <person name="Walter F."/>
            <person name="Albersmeier A."/>
            <person name="Kalinowski J."/>
            <person name="Ruckert C."/>
        </authorList>
    </citation>
    <scope>NUCLEOTIDE SEQUENCE</scope>
    <source>
        <strain evidence="12">JCM 31311</strain>
    </source>
</reference>
<dbReference type="InterPro" id="IPR024077">
    <property type="entry name" value="Neurolysin/TOP_dom2"/>
</dbReference>
<dbReference type="InterPro" id="IPR024079">
    <property type="entry name" value="MetalloPept_cat_dom_sf"/>
</dbReference>
<comment type="similarity">
    <text evidence="1 9">Belongs to the peptidase M3 family.</text>
</comment>
<keyword evidence="4 9" id="KW-0378">Hydrolase</keyword>
<evidence type="ECO:0000259" key="10">
    <source>
        <dbReference type="Pfam" id="PF01432"/>
    </source>
</evidence>
<keyword evidence="13" id="KW-1185">Reference proteome</keyword>
<dbReference type="Pfam" id="PF01432">
    <property type="entry name" value="Peptidase_M3"/>
    <property type="match status" value="1"/>
</dbReference>
<reference evidence="12" key="2">
    <citation type="submission" date="2020-09" db="EMBL/GenBank/DDBJ databases">
        <authorList>
            <person name="Sun Q."/>
            <person name="Ohkuma M."/>
        </authorList>
    </citation>
    <scope>NUCLEOTIDE SEQUENCE</scope>
    <source>
        <strain evidence="12">JCM 31311</strain>
    </source>
</reference>
<dbReference type="CDD" id="cd06456">
    <property type="entry name" value="M3A_DCP"/>
    <property type="match status" value="1"/>
</dbReference>
<protein>
    <recommendedName>
        <fullName evidence="8">oligopeptidase A</fullName>
        <ecNumber evidence="8">3.4.24.70</ecNumber>
    </recommendedName>
</protein>
<dbReference type="EC" id="3.4.24.70" evidence="8"/>
<dbReference type="PANTHER" id="PTHR43660:SF1">
    <property type="entry name" value="DIPEPTIDYL CARBOXYPEPTIDASE"/>
    <property type="match status" value="1"/>
</dbReference>
<evidence type="ECO:0000256" key="5">
    <source>
        <dbReference type="ARBA" id="ARBA00022833"/>
    </source>
</evidence>
<dbReference type="Proteomes" id="UP000603865">
    <property type="component" value="Unassembled WGS sequence"/>
</dbReference>
<evidence type="ECO:0000313" key="13">
    <source>
        <dbReference type="Proteomes" id="UP000603865"/>
    </source>
</evidence>
<keyword evidence="5 9" id="KW-0862">Zinc</keyword>
<sequence length="685" mass="76311">MTTAQDVVPTPQAAHNPLLDTQFLIPFDRIRPEHAEPAIDALIDQARADLEALAQSDDQSDFLKRLDSLTERLDTAVTVVHHLEGVMSSDAWRAARKVIQPKFSAFYTDLGMHAGLYAALKRFAASDAAAALDVVDARFLKLSLDDFRRSGADLSPADQARLKALNIELGEITSRYSSNSMDGVGAFELYVPAERLAGVPERVRQATARDADAHGQPGMHRLTLHAPTYIPVLTYAEDRALREELYRAFNAVGTGEGRDNTALLPDILRLRQEKAALLGYANYADYLLEDRMAKSGAGALAFERDLETRTRPAFLRENAELEAFYREQAGQDAPELASWDTAYWAEKQRLATYDFDNEALRPYFAIDDVLAGLFDIANRLFGVTVAPAEAPGWHPEVRFYTLHDEAGTHLASFYTDWFPRDSKRGGAWHNKLKTGGPQPDGSFRPHLGLMAGNLTPPSADAPALLSHDEVETVFHEFGHLLHSSLSRVPVRSLSGTSVAWDFVELPSHFMENWTWNREALNLFGRHYQTGEPVPDELYQKMLRARNFRAANAAMRQYSFATVDLALHTEYTPETGDPLSYSREMMAPFLPVPALPDDARMTNFGHLFSSPVGYAAGYYSYKWAEVLEADAFSRFEREGIFNRQTGQAFVNSVLSRGNSAAPDALFQEFMGRAPDPDALLRRSGLL</sequence>
<keyword evidence="6 9" id="KW-0482">Metalloprotease</keyword>
<dbReference type="GO" id="GO:0005829">
    <property type="term" value="C:cytosol"/>
    <property type="evidence" value="ECO:0007669"/>
    <property type="project" value="UniProtKB-ARBA"/>
</dbReference>
<dbReference type="Pfam" id="PF19310">
    <property type="entry name" value="TOP_N"/>
    <property type="match status" value="1"/>
</dbReference>
<proteinExistence type="inferred from homology"/>
<evidence type="ECO:0000256" key="4">
    <source>
        <dbReference type="ARBA" id="ARBA00022801"/>
    </source>
</evidence>
<comment type="catalytic activity">
    <reaction evidence="7">
        <text>Hydrolysis of oligopeptides, with broad specificity. Gly or Ala commonly occur as P1 or P1' residues, but more distant residues are also important, as is shown by the fact that Z-Gly-Pro-Gly-|-Gly-Pro-Ala is cleaved, but not Z-(Gly)(5).</text>
        <dbReference type="EC" id="3.4.24.70"/>
    </reaction>
</comment>
<evidence type="ECO:0000256" key="3">
    <source>
        <dbReference type="ARBA" id="ARBA00022723"/>
    </source>
</evidence>
<dbReference type="InterPro" id="IPR045090">
    <property type="entry name" value="Pept_M3A_M3B"/>
</dbReference>
<evidence type="ECO:0000256" key="2">
    <source>
        <dbReference type="ARBA" id="ARBA00022670"/>
    </source>
</evidence>
<dbReference type="GO" id="GO:0046872">
    <property type="term" value="F:metal ion binding"/>
    <property type="evidence" value="ECO:0007669"/>
    <property type="project" value="UniProtKB-UniRule"/>
</dbReference>
<dbReference type="RefSeq" id="WP_189087837.1">
    <property type="nucleotide sequence ID" value="NZ_BMQL01000001.1"/>
</dbReference>
<comment type="cofactor">
    <cofactor evidence="9">
        <name>Zn(2+)</name>
        <dbReference type="ChEBI" id="CHEBI:29105"/>
    </cofactor>
    <text evidence="9">Binds 1 zinc ion.</text>
</comment>
<gene>
    <name evidence="12" type="ORF">GCM10008957_04430</name>
</gene>
<evidence type="ECO:0000256" key="8">
    <source>
        <dbReference type="ARBA" id="ARBA00026100"/>
    </source>
</evidence>
<evidence type="ECO:0000259" key="11">
    <source>
        <dbReference type="Pfam" id="PF19310"/>
    </source>
</evidence>
<name>A0A918BW25_9DEIO</name>
<evidence type="ECO:0000256" key="9">
    <source>
        <dbReference type="RuleBase" id="RU003435"/>
    </source>
</evidence>
<dbReference type="Gene3D" id="1.10.1370.40">
    <property type="match status" value="1"/>
</dbReference>
<evidence type="ECO:0000256" key="6">
    <source>
        <dbReference type="ARBA" id="ARBA00023049"/>
    </source>
</evidence>
<evidence type="ECO:0000256" key="1">
    <source>
        <dbReference type="ARBA" id="ARBA00006040"/>
    </source>
</evidence>
<accession>A0A918BW25</accession>
<feature type="domain" description="Oligopeptidase A N-terminal" evidence="11">
    <location>
        <begin position="41"/>
        <end position="155"/>
    </location>
</feature>
<organism evidence="12 13">
    <name type="scientific">Deinococcus ruber</name>
    <dbReference type="NCBI Taxonomy" id="1848197"/>
    <lineage>
        <taxon>Bacteria</taxon>
        <taxon>Thermotogati</taxon>
        <taxon>Deinococcota</taxon>
        <taxon>Deinococci</taxon>
        <taxon>Deinococcales</taxon>
        <taxon>Deinococcaceae</taxon>
        <taxon>Deinococcus</taxon>
    </lineage>
</organism>
<dbReference type="GO" id="GO:0006508">
    <property type="term" value="P:proteolysis"/>
    <property type="evidence" value="ECO:0007669"/>
    <property type="project" value="UniProtKB-KW"/>
</dbReference>
<evidence type="ECO:0000313" key="12">
    <source>
        <dbReference type="EMBL" id="GGQ95199.1"/>
    </source>
</evidence>